<dbReference type="PROSITE" id="PS00513">
    <property type="entry name" value="ADENYLOSUCCIN_SYN_2"/>
    <property type="match status" value="1"/>
</dbReference>
<organism evidence="7">
    <name type="scientific">mine drainage metagenome</name>
    <dbReference type="NCBI Taxonomy" id="410659"/>
    <lineage>
        <taxon>unclassified sequences</taxon>
        <taxon>metagenomes</taxon>
        <taxon>ecological metagenomes</taxon>
    </lineage>
</organism>
<dbReference type="Gene3D" id="1.10.300.10">
    <property type="entry name" value="Adenylosuccinate Synthetase, subunit A, domain 2"/>
    <property type="match status" value="1"/>
</dbReference>
<dbReference type="InterPro" id="IPR033128">
    <property type="entry name" value="Adenylosuccin_syn_Lys_AS"/>
</dbReference>
<dbReference type="EC" id="6.3.4.4" evidence="7"/>
<evidence type="ECO:0000256" key="2">
    <source>
        <dbReference type="ARBA" id="ARBA00022723"/>
    </source>
</evidence>
<dbReference type="GO" id="GO:0046040">
    <property type="term" value="P:IMP metabolic process"/>
    <property type="evidence" value="ECO:0007669"/>
    <property type="project" value="TreeGrafter"/>
</dbReference>
<keyword evidence="4" id="KW-0658">Purine biosynthesis</keyword>
<evidence type="ECO:0000256" key="4">
    <source>
        <dbReference type="ARBA" id="ARBA00022755"/>
    </source>
</evidence>
<gene>
    <name evidence="7" type="ORF">B1A_21422</name>
</gene>
<evidence type="ECO:0000256" key="3">
    <source>
        <dbReference type="ARBA" id="ARBA00022741"/>
    </source>
</evidence>
<dbReference type="GO" id="GO:0004019">
    <property type="term" value="F:adenylosuccinate synthase activity"/>
    <property type="evidence" value="ECO:0007669"/>
    <property type="project" value="UniProtKB-EC"/>
</dbReference>
<dbReference type="GO" id="GO:0046872">
    <property type="term" value="F:metal ion binding"/>
    <property type="evidence" value="ECO:0007669"/>
    <property type="project" value="UniProtKB-KW"/>
</dbReference>
<sequence>MISKAAGVVTPIHVYIDKKQEEMRGELKIGTTSKGIGPCYEDKISRNGLRIGDLVNKDTIKRKLALMSEMRKQI</sequence>
<feature type="non-terminal residue" evidence="7">
    <location>
        <position position="74"/>
    </location>
</feature>
<name>T0Y870_9ZZZZ</name>
<dbReference type="FunFam" id="1.10.300.10:FF:000001">
    <property type="entry name" value="Adenylosuccinate synthetase"/>
    <property type="match status" value="1"/>
</dbReference>
<dbReference type="SUPFAM" id="SSF52540">
    <property type="entry name" value="P-loop containing nucleoside triphosphate hydrolases"/>
    <property type="match status" value="1"/>
</dbReference>
<evidence type="ECO:0000256" key="1">
    <source>
        <dbReference type="ARBA" id="ARBA00022598"/>
    </source>
</evidence>
<dbReference type="PANTHER" id="PTHR11846">
    <property type="entry name" value="ADENYLOSUCCINATE SYNTHETASE"/>
    <property type="match status" value="1"/>
</dbReference>
<reference evidence="7" key="2">
    <citation type="journal article" date="2014" name="ISME J.">
        <title>Microbial stratification in low pH oxic and suboxic macroscopic growths along an acid mine drainage.</title>
        <authorList>
            <person name="Mendez-Garcia C."/>
            <person name="Mesa V."/>
            <person name="Sprenger R.R."/>
            <person name="Richter M."/>
            <person name="Diez M.S."/>
            <person name="Solano J."/>
            <person name="Bargiela R."/>
            <person name="Golyshina O.V."/>
            <person name="Manteca A."/>
            <person name="Ramos J.L."/>
            <person name="Gallego J.R."/>
            <person name="Llorente I."/>
            <person name="Martins Dos Santos V.A."/>
            <person name="Jensen O.N."/>
            <person name="Pelaez A.I."/>
            <person name="Sanchez J."/>
            <person name="Ferrer M."/>
        </authorList>
    </citation>
    <scope>NUCLEOTIDE SEQUENCE</scope>
</reference>
<keyword evidence="5" id="KW-0460">Magnesium</keyword>
<dbReference type="AlphaFoldDB" id="T0Y870"/>
<keyword evidence="3" id="KW-0547">Nucleotide-binding</keyword>
<dbReference type="InterPro" id="IPR001114">
    <property type="entry name" value="Adenylosuccinate_synthetase"/>
</dbReference>
<evidence type="ECO:0000256" key="6">
    <source>
        <dbReference type="ARBA" id="ARBA00023134"/>
    </source>
</evidence>
<protein>
    <submittedName>
        <fullName evidence="7">Adenylosuccinate synthetase</fullName>
        <ecNumber evidence="7">6.3.4.4</ecNumber>
    </submittedName>
</protein>
<reference evidence="7" key="1">
    <citation type="submission" date="2013-08" db="EMBL/GenBank/DDBJ databases">
        <authorList>
            <person name="Mendez C."/>
            <person name="Richter M."/>
            <person name="Ferrer M."/>
            <person name="Sanchez J."/>
        </authorList>
    </citation>
    <scope>NUCLEOTIDE SEQUENCE</scope>
</reference>
<dbReference type="HAMAP" id="MF_00011">
    <property type="entry name" value="Adenylosucc_synth"/>
    <property type="match status" value="1"/>
</dbReference>
<dbReference type="PANTHER" id="PTHR11846:SF0">
    <property type="entry name" value="ADENYLOSUCCINATE SYNTHETASE"/>
    <property type="match status" value="1"/>
</dbReference>
<dbReference type="GO" id="GO:0044208">
    <property type="term" value="P:'de novo' AMP biosynthetic process"/>
    <property type="evidence" value="ECO:0007669"/>
    <property type="project" value="TreeGrafter"/>
</dbReference>
<accession>T0Y870</accession>
<proteinExistence type="inferred from homology"/>
<comment type="caution">
    <text evidence="7">The sequence shown here is derived from an EMBL/GenBank/DDBJ whole genome shotgun (WGS) entry which is preliminary data.</text>
</comment>
<evidence type="ECO:0000256" key="5">
    <source>
        <dbReference type="ARBA" id="ARBA00022842"/>
    </source>
</evidence>
<dbReference type="GO" id="GO:0005737">
    <property type="term" value="C:cytoplasm"/>
    <property type="evidence" value="ECO:0007669"/>
    <property type="project" value="TreeGrafter"/>
</dbReference>
<dbReference type="EMBL" id="AUZX01015832">
    <property type="protein sequence ID" value="EQD28012.1"/>
    <property type="molecule type" value="Genomic_DNA"/>
</dbReference>
<keyword evidence="2" id="KW-0479">Metal-binding</keyword>
<dbReference type="InterPro" id="IPR027417">
    <property type="entry name" value="P-loop_NTPase"/>
</dbReference>
<keyword evidence="1 7" id="KW-0436">Ligase</keyword>
<dbReference type="InterPro" id="IPR042110">
    <property type="entry name" value="Adenylosuccinate_synth_dom2"/>
</dbReference>
<dbReference type="GO" id="GO:0005525">
    <property type="term" value="F:GTP binding"/>
    <property type="evidence" value="ECO:0007669"/>
    <property type="project" value="UniProtKB-KW"/>
</dbReference>
<keyword evidence="6" id="KW-0342">GTP-binding</keyword>
<evidence type="ECO:0000313" key="7">
    <source>
        <dbReference type="EMBL" id="EQD28012.1"/>
    </source>
</evidence>
<dbReference type="Pfam" id="PF00709">
    <property type="entry name" value="Adenylsucc_synt"/>
    <property type="match status" value="1"/>
</dbReference>